<name>I6YL50_MYCWM</name>
<dbReference type="RefSeq" id="WP_014849689.1">
    <property type="nucleotide sequence ID" value="NC_018149.1"/>
</dbReference>
<dbReference type="PATRIC" id="fig|1197325.3.peg.191"/>
<proteinExistence type="predicted"/>
<dbReference type="KEGG" id="mwe:WEN_00880"/>
<sequence>MIWKKLLLELVAFSGFGGGIGGWFSRSGGGIEVEEDKDSLLFKTKSSLQVKQAVSKDINKSSGLVKELKNPALGVYRWQSEGVSEDILFVQGWGGAGRHKVIDSKKHSQAERELWGGKKVTYSNSWFGPRQNSAILESLEETREKFSTSEKSHWERIQDAGKFIEEKDIKGIQDFWTRRDRYFEEDLFGLYNGRGWWAKNFGTTGKEQLVDLTINIEGLKKILGKTEEELKTGRWEYGELFNNAKIRIVRALGNVEEVGFNYLKKYLWGEEPRLKVLEEKNILKIIEDLITGEGKVGYKCETGGNEKIFPECGESKKFENGVTLKKVIKSSWESSGKLPVPVWSRQGGWRNMETLSSGEERQFVNENQIENSSIVVEGCEKQVSWLYMWRVAGNQIRRKICQEIMDPWFEHTVRDKRLCLIEVKDHSYLLRLQTYLKVINIPTWMNKNTFWTKCSNYGI</sequence>
<evidence type="ECO:0000313" key="1">
    <source>
        <dbReference type="EMBL" id="AFN64979.1"/>
    </source>
</evidence>
<dbReference type="Proteomes" id="UP000009005">
    <property type="component" value="Chromosome"/>
</dbReference>
<reference evidence="1 2" key="1">
    <citation type="journal article" date="2012" name="J. Bacteriol.">
        <title>Complete genome sequence of Mycoplasma wenyonii strain Massachusetts.</title>
        <authorList>
            <person name="Dos Santos A.P."/>
            <person name="Guimaraes A.M."/>
            <person name="do Nascimento N.C."/>
            <person name="Sanmiguel P.J."/>
            <person name="Messick J.B."/>
        </authorList>
    </citation>
    <scope>NUCLEOTIDE SEQUENCE [LARGE SCALE GENOMIC DNA]</scope>
    <source>
        <strain evidence="1 2">Massachusetts</strain>
    </source>
</reference>
<protein>
    <submittedName>
        <fullName evidence="1">Uncharacterized protein</fullName>
    </submittedName>
</protein>
<dbReference type="EMBL" id="CP003703">
    <property type="protein sequence ID" value="AFN64979.1"/>
    <property type="molecule type" value="Genomic_DNA"/>
</dbReference>
<accession>I6YL50</accession>
<dbReference type="STRING" id="1197325.WEN_00880"/>
<dbReference type="AlphaFoldDB" id="I6YL50"/>
<evidence type="ECO:0000313" key="2">
    <source>
        <dbReference type="Proteomes" id="UP000009005"/>
    </source>
</evidence>
<dbReference type="HOGENOM" id="CLU_053830_0_0_14"/>
<dbReference type="OrthoDB" id="401169at2"/>
<keyword evidence="2" id="KW-1185">Reference proteome</keyword>
<organism evidence="1 2">
    <name type="scientific">Mycoplasma wenyonii (strain Massachusetts)</name>
    <name type="common">Eperythrozoon wenyonii</name>
    <dbReference type="NCBI Taxonomy" id="1197325"/>
    <lineage>
        <taxon>Bacteria</taxon>
        <taxon>Bacillati</taxon>
        <taxon>Mycoplasmatota</taxon>
        <taxon>Mollicutes</taxon>
        <taxon>Mycoplasmataceae</taxon>
        <taxon>Mycoplasma</taxon>
    </lineage>
</organism>
<gene>
    <name evidence="1" type="ordered locus">WEN_00880</name>
</gene>